<dbReference type="AlphaFoldDB" id="Q7EZW4"/>
<proteinExistence type="predicted"/>
<organism evidence="1 2">
    <name type="scientific">Oryza sativa subsp. japonica</name>
    <name type="common">Rice</name>
    <dbReference type="NCBI Taxonomy" id="39947"/>
    <lineage>
        <taxon>Eukaryota</taxon>
        <taxon>Viridiplantae</taxon>
        <taxon>Streptophyta</taxon>
        <taxon>Embryophyta</taxon>
        <taxon>Tracheophyta</taxon>
        <taxon>Spermatophyta</taxon>
        <taxon>Magnoliopsida</taxon>
        <taxon>Liliopsida</taxon>
        <taxon>Poales</taxon>
        <taxon>Poaceae</taxon>
        <taxon>BOP clade</taxon>
        <taxon>Oryzoideae</taxon>
        <taxon>Oryzeae</taxon>
        <taxon>Oryzinae</taxon>
        <taxon>Oryza</taxon>
        <taxon>Oryza sativa</taxon>
    </lineage>
</organism>
<gene>
    <name evidence="1" type="primary">P0410E11.120</name>
</gene>
<dbReference type="EMBL" id="AP004459">
    <property type="protein sequence ID" value="BAD01699.1"/>
    <property type="molecule type" value="Genomic_DNA"/>
</dbReference>
<name>Q7EZW4_ORYSJ</name>
<protein>
    <submittedName>
        <fullName evidence="1">Uncharacterized protein</fullName>
    </submittedName>
</protein>
<dbReference type="Proteomes" id="UP000000763">
    <property type="component" value="Chromosome 8"/>
</dbReference>
<accession>Q7EZW4</accession>
<sequence length="153" mass="17646">MQENLEIQEKEVYELKICTERYNYLKRAQSLIGNDGYLELDPNRAQVISYRIGHLPYWLSQIPFQPIRYPADAQSDSKSNSILYQVRFDLISSSPSLMRTSTPSIHPRLHKFNFKVLLPTLVHVNSIIRSNGEDPKGRGFIRAGFGLQDSTNF</sequence>
<evidence type="ECO:0000313" key="2">
    <source>
        <dbReference type="Proteomes" id="UP000000763"/>
    </source>
</evidence>
<reference evidence="2" key="2">
    <citation type="journal article" date="2008" name="Nucleic Acids Res.">
        <title>The rice annotation project database (RAP-DB): 2008 update.</title>
        <authorList>
            <consortium name="The rice annotation project (RAP)"/>
        </authorList>
    </citation>
    <scope>GENOME REANNOTATION</scope>
    <source>
        <strain evidence="2">cv. Nipponbare</strain>
    </source>
</reference>
<evidence type="ECO:0000313" key="1">
    <source>
        <dbReference type="EMBL" id="BAD01699.1"/>
    </source>
</evidence>
<reference evidence="2" key="1">
    <citation type="journal article" date="2005" name="Nature">
        <title>The map-based sequence of the rice genome.</title>
        <authorList>
            <consortium name="International rice genome sequencing project (IRGSP)"/>
            <person name="Matsumoto T."/>
            <person name="Wu J."/>
            <person name="Kanamori H."/>
            <person name="Katayose Y."/>
            <person name="Fujisawa M."/>
            <person name="Namiki N."/>
            <person name="Mizuno H."/>
            <person name="Yamamoto K."/>
            <person name="Antonio B.A."/>
            <person name="Baba T."/>
            <person name="Sakata K."/>
            <person name="Nagamura Y."/>
            <person name="Aoki H."/>
            <person name="Arikawa K."/>
            <person name="Arita K."/>
            <person name="Bito T."/>
            <person name="Chiden Y."/>
            <person name="Fujitsuka N."/>
            <person name="Fukunaka R."/>
            <person name="Hamada M."/>
            <person name="Harada C."/>
            <person name="Hayashi A."/>
            <person name="Hijishita S."/>
            <person name="Honda M."/>
            <person name="Hosokawa S."/>
            <person name="Ichikawa Y."/>
            <person name="Idonuma A."/>
            <person name="Iijima M."/>
            <person name="Ikeda M."/>
            <person name="Ikeno M."/>
            <person name="Ito K."/>
            <person name="Ito S."/>
            <person name="Ito T."/>
            <person name="Ito Y."/>
            <person name="Ito Y."/>
            <person name="Iwabuchi A."/>
            <person name="Kamiya K."/>
            <person name="Karasawa W."/>
            <person name="Kurita K."/>
            <person name="Katagiri S."/>
            <person name="Kikuta A."/>
            <person name="Kobayashi H."/>
            <person name="Kobayashi N."/>
            <person name="Machita K."/>
            <person name="Maehara T."/>
            <person name="Masukawa M."/>
            <person name="Mizubayashi T."/>
            <person name="Mukai Y."/>
            <person name="Nagasaki H."/>
            <person name="Nagata Y."/>
            <person name="Naito S."/>
            <person name="Nakashima M."/>
            <person name="Nakama Y."/>
            <person name="Nakamichi Y."/>
            <person name="Nakamura M."/>
            <person name="Meguro A."/>
            <person name="Negishi M."/>
            <person name="Ohta I."/>
            <person name="Ohta T."/>
            <person name="Okamoto M."/>
            <person name="Ono N."/>
            <person name="Saji S."/>
            <person name="Sakaguchi M."/>
            <person name="Sakai K."/>
            <person name="Shibata M."/>
            <person name="Shimokawa T."/>
            <person name="Song J."/>
            <person name="Takazaki Y."/>
            <person name="Terasawa K."/>
            <person name="Tsugane M."/>
            <person name="Tsuji K."/>
            <person name="Ueda S."/>
            <person name="Waki K."/>
            <person name="Yamagata H."/>
            <person name="Yamamoto M."/>
            <person name="Yamamoto S."/>
            <person name="Yamane H."/>
            <person name="Yoshiki S."/>
            <person name="Yoshihara R."/>
            <person name="Yukawa K."/>
            <person name="Zhong H."/>
            <person name="Yano M."/>
            <person name="Yuan Q."/>
            <person name="Ouyang S."/>
            <person name="Liu J."/>
            <person name="Jones K.M."/>
            <person name="Gansberger K."/>
            <person name="Moffat K."/>
            <person name="Hill J."/>
            <person name="Bera J."/>
            <person name="Fadrosh D."/>
            <person name="Jin S."/>
            <person name="Johri S."/>
            <person name="Kim M."/>
            <person name="Overton L."/>
            <person name="Reardon M."/>
            <person name="Tsitrin T."/>
            <person name="Vuong H."/>
            <person name="Weaver B."/>
            <person name="Ciecko A."/>
            <person name="Tallon L."/>
            <person name="Jackson J."/>
            <person name="Pai G."/>
            <person name="Aken S.V."/>
            <person name="Utterback T."/>
            <person name="Reidmuller S."/>
            <person name="Feldblyum T."/>
            <person name="Hsiao J."/>
            <person name="Zismann V."/>
            <person name="Iobst S."/>
            <person name="de Vazeille A.R."/>
            <person name="Buell C.R."/>
            <person name="Ying K."/>
            <person name="Li Y."/>
            <person name="Lu T."/>
            <person name="Huang Y."/>
            <person name="Zhao Q."/>
            <person name="Feng Q."/>
            <person name="Zhang L."/>
            <person name="Zhu J."/>
            <person name="Weng Q."/>
            <person name="Mu J."/>
            <person name="Lu Y."/>
            <person name="Fan D."/>
            <person name="Liu Y."/>
            <person name="Guan J."/>
            <person name="Zhang Y."/>
            <person name="Yu S."/>
            <person name="Liu X."/>
            <person name="Zhang Y."/>
            <person name="Hong G."/>
            <person name="Han B."/>
            <person name="Choisne N."/>
            <person name="Demange N."/>
            <person name="Orjeda G."/>
            <person name="Samain S."/>
            <person name="Cattolico L."/>
            <person name="Pelletier E."/>
            <person name="Couloux A."/>
            <person name="Segurens B."/>
            <person name="Wincker P."/>
            <person name="D'Hont A."/>
            <person name="Scarpelli C."/>
            <person name="Weissenbach J."/>
            <person name="Salanoubat M."/>
            <person name="Quetier F."/>
            <person name="Yu Y."/>
            <person name="Kim H.R."/>
            <person name="Rambo T."/>
            <person name="Currie J."/>
            <person name="Collura K."/>
            <person name="Luo M."/>
            <person name="Yang T."/>
            <person name="Ammiraju J.S.S."/>
            <person name="Engler F."/>
            <person name="Soderlund C."/>
            <person name="Wing R.A."/>
            <person name="Palmer L.E."/>
            <person name="de la Bastide M."/>
            <person name="Spiegel L."/>
            <person name="Nascimento L."/>
            <person name="Zutavern T."/>
            <person name="O'Shaughnessy A."/>
            <person name="Dike S."/>
            <person name="Dedhia N."/>
            <person name="Preston R."/>
            <person name="Balija V."/>
            <person name="McCombie W.R."/>
            <person name="Chow T."/>
            <person name="Chen H."/>
            <person name="Chung M."/>
            <person name="Chen C."/>
            <person name="Shaw J."/>
            <person name="Wu H."/>
            <person name="Hsiao K."/>
            <person name="Chao Y."/>
            <person name="Chu M."/>
            <person name="Cheng C."/>
            <person name="Hour A."/>
            <person name="Lee P."/>
            <person name="Lin S."/>
            <person name="Lin Y."/>
            <person name="Liou J."/>
            <person name="Liu S."/>
            <person name="Hsing Y."/>
            <person name="Raghuvanshi S."/>
            <person name="Mohanty A."/>
            <person name="Bharti A.K."/>
            <person name="Gaur A."/>
            <person name="Gupta V."/>
            <person name="Kumar D."/>
            <person name="Ravi V."/>
            <person name="Vij S."/>
            <person name="Kapur A."/>
            <person name="Khurana P."/>
            <person name="Khurana P."/>
            <person name="Khurana J.P."/>
            <person name="Tyagi A.K."/>
            <person name="Gaikwad K."/>
            <person name="Singh A."/>
            <person name="Dalal V."/>
            <person name="Srivastava S."/>
            <person name="Dixit A."/>
            <person name="Pal A.K."/>
            <person name="Ghazi I.A."/>
            <person name="Yadav M."/>
            <person name="Pandit A."/>
            <person name="Bhargava A."/>
            <person name="Sureshbabu K."/>
            <person name="Batra K."/>
            <person name="Sharma T.R."/>
            <person name="Mohapatra T."/>
            <person name="Singh N.K."/>
            <person name="Messing J."/>
            <person name="Nelson A.B."/>
            <person name="Fuks G."/>
            <person name="Kavchok S."/>
            <person name="Keizer G."/>
            <person name="Linton E."/>
            <person name="Llaca V."/>
            <person name="Song R."/>
            <person name="Tanyolac B."/>
            <person name="Young S."/>
            <person name="Ho-Il K."/>
            <person name="Hahn J.H."/>
            <person name="Sangsakoo G."/>
            <person name="Vanavichit A."/>
            <person name="de Mattos Luiz.A.T."/>
            <person name="Zimmer P.D."/>
            <person name="Malone G."/>
            <person name="Dellagostin O."/>
            <person name="de Oliveira A.C."/>
            <person name="Bevan M."/>
            <person name="Bancroft I."/>
            <person name="Minx P."/>
            <person name="Cordum H."/>
            <person name="Wilson R."/>
            <person name="Cheng Z."/>
            <person name="Jin W."/>
            <person name="Jiang J."/>
            <person name="Leong S.A."/>
            <person name="Iwama H."/>
            <person name="Gojobori T."/>
            <person name="Itoh T."/>
            <person name="Niimura Y."/>
            <person name="Fujii Y."/>
            <person name="Habara T."/>
            <person name="Sakai H."/>
            <person name="Sato Y."/>
            <person name="Wilson G."/>
            <person name="Kumar K."/>
            <person name="McCouch S."/>
            <person name="Juretic N."/>
            <person name="Hoen D."/>
            <person name="Wright S."/>
            <person name="Bruskiewich R."/>
            <person name="Bureau T."/>
            <person name="Miyao A."/>
            <person name="Hirochika H."/>
            <person name="Nishikawa T."/>
            <person name="Kadowaki K."/>
            <person name="Sugiura M."/>
            <person name="Burr B."/>
            <person name="Sasaki T."/>
        </authorList>
    </citation>
    <scope>NUCLEOTIDE SEQUENCE [LARGE SCALE GENOMIC DNA]</scope>
    <source>
        <strain evidence="2">cv. Nipponbare</strain>
    </source>
</reference>